<keyword evidence="2" id="KW-1185">Reference proteome</keyword>
<name>A0A494X8B3_9BURK</name>
<dbReference type="AlphaFoldDB" id="A0A494X8B3"/>
<organism evidence="1 2">
    <name type="scientific">Trinickia fusca</name>
    <dbReference type="NCBI Taxonomy" id="2419777"/>
    <lineage>
        <taxon>Bacteria</taxon>
        <taxon>Pseudomonadati</taxon>
        <taxon>Pseudomonadota</taxon>
        <taxon>Betaproteobacteria</taxon>
        <taxon>Burkholderiales</taxon>
        <taxon>Burkholderiaceae</taxon>
        <taxon>Trinickia</taxon>
    </lineage>
</organism>
<evidence type="ECO:0000313" key="1">
    <source>
        <dbReference type="EMBL" id="RKP44596.1"/>
    </source>
</evidence>
<proteinExistence type="predicted"/>
<accession>A0A494X8B3</accession>
<dbReference type="EMBL" id="RBZV01000012">
    <property type="protein sequence ID" value="RKP44596.1"/>
    <property type="molecule type" value="Genomic_DNA"/>
</dbReference>
<reference evidence="1 2" key="1">
    <citation type="submission" date="2018-10" db="EMBL/GenBank/DDBJ databases">
        <title>Paraburkholderia sp. 7MK8-2, isolated from soil.</title>
        <authorList>
            <person name="Gao Z.-H."/>
            <person name="Qiu L.-H."/>
        </authorList>
    </citation>
    <scope>NUCLEOTIDE SEQUENCE [LARGE SCALE GENOMIC DNA]</scope>
    <source>
        <strain evidence="1 2">7MK8-2</strain>
    </source>
</reference>
<evidence type="ECO:0000313" key="2">
    <source>
        <dbReference type="Proteomes" id="UP000280434"/>
    </source>
</evidence>
<comment type="caution">
    <text evidence="1">The sequence shown here is derived from an EMBL/GenBank/DDBJ whole genome shotgun (WGS) entry which is preliminary data.</text>
</comment>
<sequence length="82" mass="8706">MHGIGQESGFTPRMMANLGGAANSGMHAMAAAQGMMDHNQAVGMMFQAKMAANAINQSMFTAVLQQQKDMAGDVKKMSEKIN</sequence>
<protein>
    <submittedName>
        <fullName evidence="1">Uncharacterized protein</fullName>
    </submittedName>
</protein>
<dbReference type="Proteomes" id="UP000280434">
    <property type="component" value="Unassembled WGS sequence"/>
</dbReference>
<gene>
    <name evidence="1" type="ORF">D7S89_22255</name>
</gene>